<evidence type="ECO:0000256" key="4">
    <source>
        <dbReference type="ARBA" id="ARBA00039977"/>
    </source>
</evidence>
<evidence type="ECO:0000256" key="5">
    <source>
        <dbReference type="SAM" id="MobiDB-lite"/>
    </source>
</evidence>
<dbReference type="EMBL" id="ML119052">
    <property type="protein sequence ID" value="ROT40661.1"/>
    <property type="molecule type" value="Genomic_DNA"/>
</dbReference>
<dbReference type="AlphaFoldDB" id="A0A3N2Q1M6"/>
<reference evidence="6 7" key="1">
    <citation type="journal article" date="2018" name="Mol. Ecol.">
        <title>The obligate alkalophilic soda-lake fungus Sodiomyces alkalinus has shifted to a protein diet.</title>
        <authorList>
            <person name="Grum-Grzhimaylo A.A."/>
            <person name="Falkoski D.L."/>
            <person name="van den Heuvel J."/>
            <person name="Valero-Jimenez C.A."/>
            <person name="Min B."/>
            <person name="Choi I.G."/>
            <person name="Lipzen A."/>
            <person name="Daum C.G."/>
            <person name="Aanen D.K."/>
            <person name="Tsang A."/>
            <person name="Henrissat B."/>
            <person name="Bilanenko E.N."/>
            <person name="de Vries R.P."/>
            <person name="van Kan J.A.L."/>
            <person name="Grigoriev I.V."/>
            <person name="Debets A.J.M."/>
        </authorList>
    </citation>
    <scope>NUCLEOTIDE SEQUENCE [LARGE SCALE GENOMIC DNA]</scope>
    <source>
        <strain evidence="6 7">F11</strain>
    </source>
</reference>
<evidence type="ECO:0000256" key="1">
    <source>
        <dbReference type="ARBA" id="ARBA00006700"/>
    </source>
</evidence>
<evidence type="ECO:0000256" key="3">
    <source>
        <dbReference type="ARBA" id="ARBA00023274"/>
    </source>
</evidence>
<evidence type="ECO:0000313" key="6">
    <source>
        <dbReference type="EMBL" id="ROT40661.1"/>
    </source>
</evidence>
<keyword evidence="3" id="KW-0687">Ribonucleoprotein</keyword>
<dbReference type="GO" id="GO:0003735">
    <property type="term" value="F:structural constituent of ribosome"/>
    <property type="evidence" value="ECO:0007669"/>
    <property type="project" value="InterPro"/>
</dbReference>
<evidence type="ECO:0000256" key="2">
    <source>
        <dbReference type="ARBA" id="ARBA00022980"/>
    </source>
</evidence>
<dbReference type="GeneID" id="39579665"/>
<dbReference type="InterPro" id="IPR013025">
    <property type="entry name" value="Ribosomal_uL23-like"/>
</dbReference>
<dbReference type="GO" id="GO:0032543">
    <property type="term" value="P:mitochondrial translation"/>
    <property type="evidence" value="ECO:0007669"/>
    <property type="project" value="TreeGrafter"/>
</dbReference>
<evidence type="ECO:0000313" key="7">
    <source>
        <dbReference type="Proteomes" id="UP000272025"/>
    </source>
</evidence>
<protein>
    <recommendedName>
        <fullName evidence="4">Large ribosomal subunit protein uL23m</fullName>
    </recommendedName>
</protein>
<dbReference type="PANTHER" id="PTHR12059">
    <property type="entry name" value="RIBOSOMAL PROTEIN L23-RELATED"/>
    <property type="match status" value="1"/>
</dbReference>
<dbReference type="STRING" id="1314773.A0A3N2Q1M6"/>
<dbReference type="RefSeq" id="XP_028468467.1">
    <property type="nucleotide sequence ID" value="XM_028611187.1"/>
</dbReference>
<dbReference type="Pfam" id="PF00276">
    <property type="entry name" value="Ribosomal_L23"/>
    <property type="match status" value="1"/>
</dbReference>
<proteinExistence type="inferred from homology"/>
<keyword evidence="2" id="KW-0689">Ribosomal protein</keyword>
<comment type="similarity">
    <text evidence="1">Belongs to the universal ribosomal protein uL23 family.</text>
</comment>
<dbReference type="GO" id="GO:0005762">
    <property type="term" value="C:mitochondrial large ribosomal subunit"/>
    <property type="evidence" value="ECO:0007669"/>
    <property type="project" value="TreeGrafter"/>
</dbReference>
<sequence>MAETAVGNLARRLPNFRLGKKKVFLPSHVITFLRRDNQPPNWAHFEVPLTFTKFDLRDYLWNLYGVETTKVRSAVQQHKVERRQGGRGALYRPPPTKYMTAELTRPFVWPEVPADLQPWNKDLWDAREKSGNLASKTQRARHEEGNIGSPSKDPITFDRRELRQRAQKYLNGQLTWETDAKLDEKWRTQGGAEKK</sequence>
<name>A0A3N2Q1M6_SODAK</name>
<dbReference type="SUPFAM" id="SSF54189">
    <property type="entry name" value="Ribosomal proteins S24e, L23 and L15e"/>
    <property type="match status" value="1"/>
</dbReference>
<dbReference type="PANTHER" id="PTHR12059:SF5">
    <property type="entry name" value="LARGE RIBOSOMAL SUBUNIT PROTEIN UL23M"/>
    <property type="match status" value="1"/>
</dbReference>
<dbReference type="Proteomes" id="UP000272025">
    <property type="component" value="Unassembled WGS sequence"/>
</dbReference>
<dbReference type="Gene3D" id="3.30.70.330">
    <property type="match status" value="1"/>
</dbReference>
<accession>A0A3N2Q1M6</accession>
<feature type="region of interest" description="Disordered" evidence="5">
    <location>
        <begin position="130"/>
        <end position="159"/>
    </location>
</feature>
<dbReference type="OrthoDB" id="275582at2759"/>
<dbReference type="InterPro" id="IPR012678">
    <property type="entry name" value="Ribosomal_uL23/eL15/eS24_sf"/>
</dbReference>
<keyword evidence="7" id="KW-1185">Reference proteome</keyword>
<gene>
    <name evidence="6" type="ORF">SODALDRAFT_330403</name>
</gene>
<organism evidence="6 7">
    <name type="scientific">Sodiomyces alkalinus (strain CBS 110278 / VKM F-3762 / F11)</name>
    <name type="common">Alkaliphilic filamentous fungus</name>
    <dbReference type="NCBI Taxonomy" id="1314773"/>
    <lineage>
        <taxon>Eukaryota</taxon>
        <taxon>Fungi</taxon>
        <taxon>Dikarya</taxon>
        <taxon>Ascomycota</taxon>
        <taxon>Pezizomycotina</taxon>
        <taxon>Sordariomycetes</taxon>
        <taxon>Hypocreomycetidae</taxon>
        <taxon>Glomerellales</taxon>
        <taxon>Plectosphaerellaceae</taxon>
        <taxon>Sodiomyces</taxon>
    </lineage>
</organism>
<dbReference type="InterPro" id="IPR012677">
    <property type="entry name" value="Nucleotide-bd_a/b_plait_sf"/>
</dbReference>